<reference evidence="3" key="1">
    <citation type="submission" date="2017-09" db="EMBL/GenBank/DDBJ databases">
        <title>Depth-based differentiation of microbial function through sediment-hosted aquifers and enrichment of novel symbionts in the deep terrestrial subsurface.</title>
        <authorList>
            <person name="Probst A.J."/>
            <person name="Ladd B."/>
            <person name="Jarett J.K."/>
            <person name="Geller-Mcgrath D.E."/>
            <person name="Sieber C.M.K."/>
            <person name="Emerson J.B."/>
            <person name="Anantharaman K."/>
            <person name="Thomas B.C."/>
            <person name="Malmstrom R."/>
            <person name="Stieglmeier M."/>
            <person name="Klingl A."/>
            <person name="Woyke T."/>
            <person name="Ryan C.M."/>
            <person name="Banfield J.F."/>
        </authorList>
    </citation>
    <scope>NUCLEOTIDE SEQUENCE [LARGE SCALE GENOMIC DNA]</scope>
</reference>
<feature type="transmembrane region" description="Helical" evidence="1">
    <location>
        <begin position="15"/>
        <end position="37"/>
    </location>
</feature>
<evidence type="ECO:0000313" key="3">
    <source>
        <dbReference type="Proteomes" id="UP000231472"/>
    </source>
</evidence>
<dbReference type="Proteomes" id="UP000231472">
    <property type="component" value="Unassembled WGS sequence"/>
</dbReference>
<keyword evidence="1" id="KW-1133">Transmembrane helix</keyword>
<proteinExistence type="predicted"/>
<comment type="caution">
    <text evidence="2">The sequence shown here is derived from an EMBL/GenBank/DDBJ whole genome shotgun (WGS) entry which is preliminary data.</text>
</comment>
<dbReference type="AlphaFoldDB" id="A0A2H0YNP1"/>
<keyword evidence="1" id="KW-0472">Membrane</keyword>
<dbReference type="EMBL" id="PEYC01000030">
    <property type="protein sequence ID" value="PIS40111.1"/>
    <property type="molecule type" value="Genomic_DNA"/>
</dbReference>
<evidence type="ECO:0000256" key="1">
    <source>
        <dbReference type="SAM" id="Phobius"/>
    </source>
</evidence>
<evidence type="ECO:0008006" key="4">
    <source>
        <dbReference type="Google" id="ProtNLM"/>
    </source>
</evidence>
<keyword evidence="1" id="KW-0812">Transmembrane</keyword>
<evidence type="ECO:0000313" key="2">
    <source>
        <dbReference type="EMBL" id="PIS40111.1"/>
    </source>
</evidence>
<organism evidence="2 3">
    <name type="scientific">Candidatus Nealsonbacteria bacterium CG08_land_8_20_14_0_20_36_22</name>
    <dbReference type="NCBI Taxonomy" id="1974704"/>
    <lineage>
        <taxon>Bacteria</taxon>
        <taxon>Candidatus Nealsoniibacteriota</taxon>
    </lineage>
</organism>
<gene>
    <name evidence="2" type="ORF">COT32_01550</name>
</gene>
<accession>A0A2H0YNP1</accession>
<name>A0A2H0YNP1_9BACT</name>
<sequence length="80" mass="8584">MLKCLNVKMNKGVSLYLTIIIMSILLAIVLGLSAILISQMKMLKGMENSVIAFYAADTGIEDALYPDRADPTTCDCPGTG</sequence>
<protein>
    <recommendedName>
        <fullName evidence="4">Type 4 fimbrial biogenesis protein PilX N-terminal domain-containing protein</fullName>
    </recommendedName>
</protein>
<feature type="non-terminal residue" evidence="2">
    <location>
        <position position="80"/>
    </location>
</feature>